<evidence type="ECO:0000256" key="1">
    <source>
        <dbReference type="SAM" id="Phobius"/>
    </source>
</evidence>
<evidence type="ECO:0000313" key="3">
    <source>
        <dbReference type="Proteomes" id="UP000222106"/>
    </source>
</evidence>
<protein>
    <submittedName>
        <fullName evidence="2">Uncharacterized protein</fullName>
    </submittedName>
</protein>
<organism evidence="2 3">
    <name type="scientific">Georgenia soli</name>
    <dbReference type="NCBI Taxonomy" id="638953"/>
    <lineage>
        <taxon>Bacteria</taxon>
        <taxon>Bacillati</taxon>
        <taxon>Actinomycetota</taxon>
        <taxon>Actinomycetes</taxon>
        <taxon>Micrococcales</taxon>
        <taxon>Bogoriellaceae</taxon>
        <taxon>Georgenia</taxon>
    </lineage>
</organism>
<feature type="transmembrane region" description="Helical" evidence="1">
    <location>
        <begin position="216"/>
        <end position="236"/>
    </location>
</feature>
<keyword evidence="1" id="KW-1133">Transmembrane helix</keyword>
<dbReference type="AlphaFoldDB" id="A0A2A9EL34"/>
<sequence>MRYREPPSGAGEAVADALHGARTSDVAAGRTTRPPAAPPTERILAALPGSRPLLIVVWGLVPWLNLAAVALLAPSWPGGIPWGEVLNRTATSFAVVLSLWGVSRITEELRRLQVRLTDSVEEARPDVEHLFRGLDSVTAPLVLLAATGVVLPLDEMVRAEPGAALIQGVTWVVIGIPLCTAFWVYVALQLGLIRLGRGHVTLRDYDGDRTLGLQPVGRLAFTGFWLILGSVGPVVLTGLSDLPVTLVGAGVLVAAVALFFLSLSDLHRQMVAVKERERAQATELYRQAYRDLRGAPTLDVLQQHAGLLGAAESLERRAERIQEWPFDEGTFARVVTIASSAGATILARLLLAPTGL</sequence>
<comment type="caution">
    <text evidence="2">The sequence shown here is derived from an EMBL/GenBank/DDBJ whole genome shotgun (WGS) entry which is preliminary data.</text>
</comment>
<dbReference type="EMBL" id="PDJI01000004">
    <property type="protein sequence ID" value="PFG39618.1"/>
    <property type="molecule type" value="Genomic_DNA"/>
</dbReference>
<feature type="transmembrane region" description="Helical" evidence="1">
    <location>
        <begin position="171"/>
        <end position="195"/>
    </location>
</feature>
<evidence type="ECO:0000313" key="2">
    <source>
        <dbReference type="EMBL" id="PFG39618.1"/>
    </source>
</evidence>
<keyword evidence="1" id="KW-0812">Transmembrane</keyword>
<accession>A0A2A9EL34</accession>
<proteinExistence type="predicted"/>
<feature type="transmembrane region" description="Helical" evidence="1">
    <location>
        <begin position="52"/>
        <end position="73"/>
    </location>
</feature>
<feature type="transmembrane region" description="Helical" evidence="1">
    <location>
        <begin position="242"/>
        <end position="261"/>
    </location>
</feature>
<name>A0A2A9EL34_9MICO</name>
<reference evidence="2 3" key="1">
    <citation type="submission" date="2017-10" db="EMBL/GenBank/DDBJ databases">
        <title>Sequencing the genomes of 1000 actinobacteria strains.</title>
        <authorList>
            <person name="Klenk H.-P."/>
        </authorList>
    </citation>
    <scope>NUCLEOTIDE SEQUENCE [LARGE SCALE GENOMIC DNA]</scope>
    <source>
        <strain evidence="2 3">DSM 21838</strain>
    </source>
</reference>
<keyword evidence="1" id="KW-0472">Membrane</keyword>
<keyword evidence="3" id="KW-1185">Reference proteome</keyword>
<dbReference type="Proteomes" id="UP000222106">
    <property type="component" value="Unassembled WGS sequence"/>
</dbReference>
<gene>
    <name evidence="2" type="ORF">ATJ97_2129</name>
</gene>